<feature type="transmembrane region" description="Helical" evidence="1">
    <location>
        <begin position="77"/>
        <end position="98"/>
    </location>
</feature>
<keyword evidence="1" id="KW-0812">Transmembrane</keyword>
<name>A0ABS2ZB68_9BACL</name>
<dbReference type="Proteomes" id="UP001319060">
    <property type="component" value="Unassembled WGS sequence"/>
</dbReference>
<protein>
    <submittedName>
        <fullName evidence="2">Uncharacterized protein</fullName>
    </submittedName>
</protein>
<sequence>MNLIESYISEVTRRLPKKMREDIELELRSTIEDMLPDDFTDEDVKNVLMKLGDPANMANEYHAKLRYIIGPLFYETYINVLIVAATFSVVINCIVLFVNGIFTFDGETSLFTYIGGLLLKILLSSLNNLAYVFFWVTIVFTFLEHAGVSTEKVYTKRKPWTPDELVELQKVKQHRQIPKCEVFFSLFWTVLWATILLNASDLLGWYEQTGKGLEGLRLETQLFNGDVLLMYAPYLILLILIEVGLAIYKFFIARWTKQLAYLNMLYHFFSVVLLLVMLNDSALFNEKFIKIMTTSFKTNLSWLTVTIAGFMILASILDIVSGFNKARKAPFEINQIIKH</sequence>
<organism evidence="2 3">
    <name type="scientific">Fictibacillus barbaricus</name>
    <dbReference type="NCBI Taxonomy" id="182136"/>
    <lineage>
        <taxon>Bacteria</taxon>
        <taxon>Bacillati</taxon>
        <taxon>Bacillota</taxon>
        <taxon>Bacilli</taxon>
        <taxon>Bacillales</taxon>
        <taxon>Fictibacillaceae</taxon>
        <taxon>Fictibacillus</taxon>
    </lineage>
</organism>
<comment type="caution">
    <text evidence="2">The sequence shown here is derived from an EMBL/GenBank/DDBJ whole genome shotgun (WGS) entry which is preliminary data.</text>
</comment>
<accession>A0ABS2ZB68</accession>
<feature type="transmembrane region" description="Helical" evidence="1">
    <location>
        <begin position="110"/>
        <end position="126"/>
    </location>
</feature>
<feature type="transmembrane region" description="Helical" evidence="1">
    <location>
        <begin position="260"/>
        <end position="279"/>
    </location>
</feature>
<feature type="transmembrane region" description="Helical" evidence="1">
    <location>
        <begin position="182"/>
        <end position="206"/>
    </location>
</feature>
<keyword evidence="3" id="KW-1185">Reference proteome</keyword>
<dbReference type="EMBL" id="JAFHKS010000043">
    <property type="protein sequence ID" value="MBN3545448.1"/>
    <property type="molecule type" value="Genomic_DNA"/>
</dbReference>
<keyword evidence="1" id="KW-0472">Membrane</keyword>
<proteinExistence type="predicted"/>
<keyword evidence="1" id="KW-1133">Transmembrane helix</keyword>
<evidence type="ECO:0000256" key="1">
    <source>
        <dbReference type="SAM" id="Phobius"/>
    </source>
</evidence>
<evidence type="ECO:0000313" key="3">
    <source>
        <dbReference type="Proteomes" id="UP001319060"/>
    </source>
</evidence>
<gene>
    <name evidence="2" type="ORF">JYA64_09085</name>
</gene>
<feature type="transmembrane region" description="Helical" evidence="1">
    <location>
        <begin position="228"/>
        <end position="248"/>
    </location>
</feature>
<reference evidence="2 3" key="1">
    <citation type="submission" date="2021-01" db="EMBL/GenBank/DDBJ databases">
        <title>Genome Sequencing of Type Strains.</title>
        <authorList>
            <person name="Lemaire J.F."/>
            <person name="Inderbitzin P."/>
            <person name="Collins S.B."/>
            <person name="Wespe N."/>
            <person name="Knight-Connoni V."/>
        </authorList>
    </citation>
    <scope>NUCLEOTIDE SEQUENCE [LARGE SCALE GENOMIC DNA]</scope>
    <source>
        <strain evidence="2 3">DSM 14730</strain>
    </source>
</reference>
<dbReference type="RefSeq" id="WP_188402329.1">
    <property type="nucleotide sequence ID" value="NZ_BMCE01000002.1"/>
</dbReference>
<evidence type="ECO:0000313" key="2">
    <source>
        <dbReference type="EMBL" id="MBN3545448.1"/>
    </source>
</evidence>
<feature type="transmembrane region" description="Helical" evidence="1">
    <location>
        <begin position="299"/>
        <end position="320"/>
    </location>
</feature>